<dbReference type="Proteomes" id="UP000006039">
    <property type="component" value="Unassembled WGS sequence"/>
</dbReference>
<organism evidence="1">
    <name type="scientific">Gaeumannomyces tritici (strain R3-111a-1)</name>
    <name type="common">Wheat and barley take-all root rot fungus</name>
    <name type="synonym">Gaeumannomyces graminis var. tritici</name>
    <dbReference type="NCBI Taxonomy" id="644352"/>
    <lineage>
        <taxon>Eukaryota</taxon>
        <taxon>Fungi</taxon>
        <taxon>Dikarya</taxon>
        <taxon>Ascomycota</taxon>
        <taxon>Pezizomycotina</taxon>
        <taxon>Sordariomycetes</taxon>
        <taxon>Sordariomycetidae</taxon>
        <taxon>Magnaporthales</taxon>
        <taxon>Magnaporthaceae</taxon>
        <taxon>Gaeumannomyces</taxon>
    </lineage>
</organism>
<evidence type="ECO:0000313" key="3">
    <source>
        <dbReference type="Proteomes" id="UP000006039"/>
    </source>
</evidence>
<name>J3NVB8_GAET3</name>
<evidence type="ECO:0000313" key="2">
    <source>
        <dbReference type="EnsemblFungi" id="EJT75294"/>
    </source>
</evidence>
<protein>
    <submittedName>
        <fullName evidence="1 2">Uncharacterized protein</fullName>
    </submittedName>
</protein>
<reference evidence="1" key="3">
    <citation type="submission" date="2010-09" db="EMBL/GenBank/DDBJ databases">
        <title>Annotation of Gaeumannomyces graminis var. tritici R3-111a-1.</title>
        <authorList>
            <consortium name="The Broad Institute Genome Sequencing Platform"/>
            <person name="Ma L.-J."/>
            <person name="Dead R."/>
            <person name="Young S.K."/>
            <person name="Zeng Q."/>
            <person name="Gargeya S."/>
            <person name="Fitzgerald M."/>
            <person name="Haas B."/>
            <person name="Abouelleil A."/>
            <person name="Alvarado L."/>
            <person name="Arachchi H.M."/>
            <person name="Berlin A."/>
            <person name="Brown A."/>
            <person name="Chapman S.B."/>
            <person name="Chen Z."/>
            <person name="Dunbar C."/>
            <person name="Freedman E."/>
            <person name="Gearin G."/>
            <person name="Gellesch M."/>
            <person name="Goldberg J."/>
            <person name="Griggs A."/>
            <person name="Gujja S."/>
            <person name="Heiman D."/>
            <person name="Howarth C."/>
            <person name="Larson L."/>
            <person name="Lui A."/>
            <person name="MacDonald P.J.P."/>
            <person name="Mehta T."/>
            <person name="Montmayeur A."/>
            <person name="Murphy C."/>
            <person name="Neiman D."/>
            <person name="Pearson M."/>
            <person name="Priest M."/>
            <person name="Roberts A."/>
            <person name="Saif S."/>
            <person name="Shea T."/>
            <person name="Shenoy N."/>
            <person name="Sisk P."/>
            <person name="Stolte C."/>
            <person name="Sykes S."/>
            <person name="Yandava C."/>
            <person name="Wortman J."/>
            <person name="Nusbaum C."/>
            <person name="Birren B."/>
        </authorList>
    </citation>
    <scope>NUCLEOTIDE SEQUENCE</scope>
    <source>
        <strain evidence="1">R3-111a-1</strain>
    </source>
</reference>
<dbReference type="HOGENOM" id="CLU_1722475_0_0_1"/>
<reference evidence="3" key="1">
    <citation type="submission" date="2010-07" db="EMBL/GenBank/DDBJ databases">
        <title>The genome sequence of Gaeumannomyces graminis var. tritici strain R3-111a-1.</title>
        <authorList>
            <consortium name="The Broad Institute Genome Sequencing Platform"/>
            <person name="Ma L.-J."/>
            <person name="Dead R."/>
            <person name="Young S."/>
            <person name="Zeng Q."/>
            <person name="Koehrsen M."/>
            <person name="Alvarado L."/>
            <person name="Berlin A."/>
            <person name="Chapman S.B."/>
            <person name="Chen Z."/>
            <person name="Freedman E."/>
            <person name="Gellesch M."/>
            <person name="Goldberg J."/>
            <person name="Griggs A."/>
            <person name="Gujja S."/>
            <person name="Heilman E.R."/>
            <person name="Heiman D."/>
            <person name="Hepburn T."/>
            <person name="Howarth C."/>
            <person name="Jen D."/>
            <person name="Larson L."/>
            <person name="Mehta T."/>
            <person name="Neiman D."/>
            <person name="Pearson M."/>
            <person name="Roberts A."/>
            <person name="Saif S."/>
            <person name="Shea T."/>
            <person name="Shenoy N."/>
            <person name="Sisk P."/>
            <person name="Stolte C."/>
            <person name="Sykes S."/>
            <person name="Walk T."/>
            <person name="White J."/>
            <person name="Yandava C."/>
            <person name="Haas B."/>
            <person name="Nusbaum C."/>
            <person name="Birren B."/>
        </authorList>
    </citation>
    <scope>NUCLEOTIDE SEQUENCE [LARGE SCALE GENOMIC DNA]</scope>
    <source>
        <strain evidence="3">R3-111a-1</strain>
    </source>
</reference>
<accession>J3NVB8</accession>
<keyword evidence="3" id="KW-1185">Reference proteome</keyword>
<dbReference type="EMBL" id="GL385397">
    <property type="protein sequence ID" value="EJT75294.1"/>
    <property type="molecule type" value="Genomic_DNA"/>
</dbReference>
<dbReference type="EnsemblFungi" id="EJT75294">
    <property type="protein sequence ID" value="EJT75294"/>
    <property type="gene ID" value="GGTG_05231"/>
</dbReference>
<reference evidence="1" key="2">
    <citation type="submission" date="2010-07" db="EMBL/GenBank/DDBJ databases">
        <authorList>
            <consortium name="The Broad Institute Genome Sequencing Platform"/>
            <consortium name="Broad Institute Genome Sequencing Center for Infectious Disease"/>
            <person name="Ma L.-J."/>
            <person name="Dead R."/>
            <person name="Young S."/>
            <person name="Zeng Q."/>
            <person name="Koehrsen M."/>
            <person name="Alvarado L."/>
            <person name="Berlin A."/>
            <person name="Chapman S.B."/>
            <person name="Chen Z."/>
            <person name="Freedman E."/>
            <person name="Gellesch M."/>
            <person name="Goldberg J."/>
            <person name="Griggs A."/>
            <person name="Gujja S."/>
            <person name="Heilman E.R."/>
            <person name="Heiman D."/>
            <person name="Hepburn T."/>
            <person name="Howarth C."/>
            <person name="Jen D."/>
            <person name="Larson L."/>
            <person name="Mehta T."/>
            <person name="Neiman D."/>
            <person name="Pearson M."/>
            <person name="Roberts A."/>
            <person name="Saif S."/>
            <person name="Shea T."/>
            <person name="Shenoy N."/>
            <person name="Sisk P."/>
            <person name="Stolte C."/>
            <person name="Sykes S."/>
            <person name="Walk T."/>
            <person name="White J."/>
            <person name="Yandava C."/>
            <person name="Haas B."/>
            <person name="Nusbaum C."/>
            <person name="Birren B."/>
        </authorList>
    </citation>
    <scope>NUCLEOTIDE SEQUENCE</scope>
    <source>
        <strain evidence="1">R3-111a-1</strain>
    </source>
</reference>
<dbReference type="AlphaFoldDB" id="J3NVB8"/>
<gene>
    <name evidence="2" type="primary">20345689</name>
    <name evidence="1" type="ORF">GGTG_05231</name>
</gene>
<dbReference type="GeneID" id="20345689"/>
<dbReference type="RefSeq" id="XP_009221294.1">
    <property type="nucleotide sequence ID" value="XM_009223030.1"/>
</dbReference>
<reference evidence="2" key="4">
    <citation type="journal article" date="2015" name="G3 (Bethesda)">
        <title>Genome sequences of three phytopathogenic species of the Magnaporthaceae family of fungi.</title>
        <authorList>
            <person name="Okagaki L.H."/>
            <person name="Nunes C.C."/>
            <person name="Sailsbery J."/>
            <person name="Clay B."/>
            <person name="Brown D."/>
            <person name="John T."/>
            <person name="Oh Y."/>
            <person name="Young N."/>
            <person name="Fitzgerald M."/>
            <person name="Haas B.J."/>
            <person name="Zeng Q."/>
            <person name="Young S."/>
            <person name="Adiconis X."/>
            <person name="Fan L."/>
            <person name="Levin J.Z."/>
            <person name="Mitchell T.K."/>
            <person name="Okubara P.A."/>
            <person name="Farman M.L."/>
            <person name="Kohn L.M."/>
            <person name="Birren B."/>
            <person name="Ma L.-J."/>
            <person name="Dean R.A."/>
        </authorList>
    </citation>
    <scope>NUCLEOTIDE SEQUENCE</scope>
    <source>
        <strain evidence="2">R3-111a-1</strain>
    </source>
</reference>
<dbReference type="VEuPathDB" id="FungiDB:GGTG_05231"/>
<reference evidence="2" key="5">
    <citation type="submission" date="2018-04" db="UniProtKB">
        <authorList>
            <consortium name="EnsemblFungi"/>
        </authorList>
    </citation>
    <scope>IDENTIFICATION</scope>
    <source>
        <strain evidence="2">R3-111a-1</strain>
    </source>
</reference>
<sequence>MTFCNHRMRPESPYDTLDRRRGAQSLPWLFVPPTQVSSPWPANVSDSCMPRCPSCRQWAPLLQCRSSAATVAPVPVDREAEGAMVVPKSAQLVADGTRRGNDSTPQLALLLEAASACCGLGCARTEWDGDRPFVVAVVSPENGPGHRRNHLA</sequence>
<proteinExistence type="predicted"/>
<evidence type="ECO:0000313" key="1">
    <source>
        <dbReference type="EMBL" id="EJT75294.1"/>
    </source>
</evidence>